<proteinExistence type="inferred from homology"/>
<dbReference type="GO" id="GO:1903833">
    <property type="term" value="P:positive regulation of cellular response to amino acid starvation"/>
    <property type="evidence" value="ECO:0007669"/>
    <property type="project" value="TreeGrafter"/>
</dbReference>
<feature type="compositionally biased region" description="Polar residues" evidence="6">
    <location>
        <begin position="77"/>
        <end position="92"/>
    </location>
</feature>
<evidence type="ECO:0000256" key="2">
    <source>
        <dbReference type="ARBA" id="ARBA00023015"/>
    </source>
</evidence>
<evidence type="ECO:0000256" key="1">
    <source>
        <dbReference type="ARBA" id="ARBA00006882"/>
    </source>
</evidence>
<feature type="region of interest" description="Disordered" evidence="6">
    <location>
        <begin position="72"/>
        <end position="129"/>
    </location>
</feature>
<dbReference type="EMBL" id="JAGTJQ010000009">
    <property type="protein sequence ID" value="KAH7025152.1"/>
    <property type="molecule type" value="Genomic_DNA"/>
</dbReference>
<feature type="compositionally biased region" description="Low complexity" evidence="6">
    <location>
        <begin position="98"/>
        <end position="110"/>
    </location>
</feature>
<keyword evidence="2" id="KW-0805">Transcription regulation</keyword>
<evidence type="ECO:0000256" key="5">
    <source>
        <dbReference type="SAM" id="Coils"/>
    </source>
</evidence>
<comment type="caution">
    <text evidence="8">The sequence shown here is derived from an EMBL/GenBank/DDBJ whole genome shotgun (WGS) entry which is preliminary data.</text>
</comment>
<dbReference type="OrthoDB" id="2257100at2759"/>
<organism evidence="8 9">
    <name type="scientific">Microdochium trichocladiopsis</name>
    <dbReference type="NCBI Taxonomy" id="1682393"/>
    <lineage>
        <taxon>Eukaryota</taxon>
        <taxon>Fungi</taxon>
        <taxon>Dikarya</taxon>
        <taxon>Ascomycota</taxon>
        <taxon>Pezizomycotina</taxon>
        <taxon>Sordariomycetes</taxon>
        <taxon>Xylariomycetidae</taxon>
        <taxon>Xylariales</taxon>
        <taxon>Microdochiaceae</taxon>
        <taxon>Microdochium</taxon>
    </lineage>
</organism>
<dbReference type="SUPFAM" id="SSF57959">
    <property type="entry name" value="Leucine zipper domain"/>
    <property type="match status" value="1"/>
</dbReference>
<dbReference type="InterPro" id="IPR002112">
    <property type="entry name" value="Leuzip_Jun"/>
</dbReference>
<feature type="coiled-coil region" evidence="5">
    <location>
        <begin position="141"/>
        <end position="182"/>
    </location>
</feature>
<keyword evidence="3" id="KW-0238">DNA-binding</keyword>
<dbReference type="CDD" id="cd12193">
    <property type="entry name" value="bZIP_GCN4"/>
    <property type="match status" value="1"/>
</dbReference>
<sequence>MSSIAIHQIAARSQTAFFHAHFGRRFWDPDGGTDAGLFGRDSLIDSTLFDFHHPLDSSFFPDFSSIHVSEASAPLPQEQSPGWADSTSSFPASDNFLPIPSTTISSTSATPPDPAREQESGESEALLRKRRTNRLATRKCRQKKLDELKRLERALEDVKRERDDLKLRLVEQEAEAKALRLILNMKK</sequence>
<dbReference type="GO" id="GO:0005667">
    <property type="term" value="C:transcription regulator complex"/>
    <property type="evidence" value="ECO:0007669"/>
    <property type="project" value="TreeGrafter"/>
</dbReference>
<dbReference type="GeneID" id="70188943"/>
<dbReference type="AlphaFoldDB" id="A0A9P9BLQ6"/>
<protein>
    <recommendedName>
        <fullName evidence="7">BZIP domain-containing protein</fullName>
    </recommendedName>
</protein>
<dbReference type="GO" id="GO:0000978">
    <property type="term" value="F:RNA polymerase II cis-regulatory region sequence-specific DNA binding"/>
    <property type="evidence" value="ECO:0007669"/>
    <property type="project" value="TreeGrafter"/>
</dbReference>
<dbReference type="InterPro" id="IPR046347">
    <property type="entry name" value="bZIP_sf"/>
</dbReference>
<dbReference type="PANTHER" id="PTHR11462">
    <property type="entry name" value="JUN TRANSCRIPTION FACTOR-RELATED"/>
    <property type="match status" value="1"/>
</dbReference>
<evidence type="ECO:0000313" key="8">
    <source>
        <dbReference type="EMBL" id="KAH7025152.1"/>
    </source>
</evidence>
<dbReference type="InterPro" id="IPR004827">
    <property type="entry name" value="bZIP"/>
</dbReference>
<evidence type="ECO:0000256" key="6">
    <source>
        <dbReference type="SAM" id="MobiDB-lite"/>
    </source>
</evidence>
<dbReference type="PANTHER" id="PTHR11462:SF35">
    <property type="entry name" value="TRANSCRIPTION FACTOR JRA"/>
    <property type="match status" value="1"/>
</dbReference>
<name>A0A9P9BLQ6_9PEZI</name>
<keyword evidence="9" id="KW-1185">Reference proteome</keyword>
<keyword evidence="4" id="KW-0804">Transcription</keyword>
<feature type="domain" description="BZIP" evidence="7">
    <location>
        <begin position="123"/>
        <end position="180"/>
    </location>
</feature>
<dbReference type="GO" id="GO:0001080">
    <property type="term" value="P:nitrogen catabolite activation of transcription from RNA polymerase II promoter"/>
    <property type="evidence" value="ECO:0007669"/>
    <property type="project" value="TreeGrafter"/>
</dbReference>
<dbReference type="PRINTS" id="PR00043">
    <property type="entry name" value="LEUZIPPRJUN"/>
</dbReference>
<reference evidence="8" key="1">
    <citation type="journal article" date="2021" name="Nat. Commun.">
        <title>Genetic determinants of endophytism in the Arabidopsis root mycobiome.</title>
        <authorList>
            <person name="Mesny F."/>
            <person name="Miyauchi S."/>
            <person name="Thiergart T."/>
            <person name="Pickel B."/>
            <person name="Atanasova L."/>
            <person name="Karlsson M."/>
            <person name="Huettel B."/>
            <person name="Barry K.W."/>
            <person name="Haridas S."/>
            <person name="Chen C."/>
            <person name="Bauer D."/>
            <person name="Andreopoulos W."/>
            <person name="Pangilinan J."/>
            <person name="LaButti K."/>
            <person name="Riley R."/>
            <person name="Lipzen A."/>
            <person name="Clum A."/>
            <person name="Drula E."/>
            <person name="Henrissat B."/>
            <person name="Kohler A."/>
            <person name="Grigoriev I.V."/>
            <person name="Martin F.M."/>
            <person name="Hacquard S."/>
        </authorList>
    </citation>
    <scope>NUCLEOTIDE SEQUENCE</scope>
    <source>
        <strain evidence="8">MPI-CAGE-CH-0230</strain>
    </source>
</reference>
<evidence type="ECO:0000256" key="4">
    <source>
        <dbReference type="ARBA" id="ARBA00023163"/>
    </source>
</evidence>
<gene>
    <name evidence="8" type="ORF">B0I36DRAFT_367036</name>
</gene>
<dbReference type="GO" id="GO:0000981">
    <property type="term" value="F:DNA-binding transcription factor activity, RNA polymerase II-specific"/>
    <property type="evidence" value="ECO:0007669"/>
    <property type="project" value="TreeGrafter"/>
</dbReference>
<dbReference type="RefSeq" id="XP_046008700.1">
    <property type="nucleotide sequence ID" value="XM_046159397.1"/>
</dbReference>
<evidence type="ECO:0000313" key="9">
    <source>
        <dbReference type="Proteomes" id="UP000756346"/>
    </source>
</evidence>
<dbReference type="PROSITE" id="PS50217">
    <property type="entry name" value="BZIP"/>
    <property type="match status" value="1"/>
</dbReference>
<evidence type="ECO:0000259" key="7">
    <source>
        <dbReference type="PROSITE" id="PS50217"/>
    </source>
</evidence>
<comment type="similarity">
    <text evidence="1">Belongs to the bZIP family. Jun subfamily.</text>
</comment>
<evidence type="ECO:0000256" key="3">
    <source>
        <dbReference type="ARBA" id="ARBA00023125"/>
    </source>
</evidence>
<accession>A0A9P9BLQ6</accession>
<dbReference type="Gene3D" id="1.20.5.170">
    <property type="match status" value="1"/>
</dbReference>
<dbReference type="InterPro" id="IPR050946">
    <property type="entry name" value="AP-1_TF_bZIP"/>
</dbReference>
<keyword evidence="5" id="KW-0175">Coiled coil</keyword>
<dbReference type="Proteomes" id="UP000756346">
    <property type="component" value="Unassembled WGS sequence"/>
</dbReference>